<evidence type="ECO:0000313" key="11">
    <source>
        <dbReference type="EMBL" id="CAA9552890.1"/>
    </source>
</evidence>
<dbReference type="InterPro" id="IPR003442">
    <property type="entry name" value="T6A_TsaE"/>
</dbReference>
<accession>A0A6J4UP81</accession>
<keyword evidence="5" id="KW-0819">tRNA processing</keyword>
<dbReference type="PANTHER" id="PTHR33540">
    <property type="entry name" value="TRNA THREONYLCARBAMOYLADENOSINE BIOSYNTHESIS PROTEIN TSAE"/>
    <property type="match status" value="1"/>
</dbReference>
<sequence length="149" mass="15961">MKNVPKTLSSLSDTEQLARTLVQHAPPGTLLVLSGPLGAGKTTLVQALGRALGSAAQISSPTYTLIHEYPTPAGVLVHIDAYRLSAIRSDVAEALFELGLDDYLERARLVAVEWGEALLRAFPEALIVNLSLTGNARRVYVTQGDRTLV</sequence>
<gene>
    <name evidence="11" type="ORF">AVDCRST_MAG86-171</name>
</gene>
<dbReference type="AlphaFoldDB" id="A0A6J4UP81"/>
<dbReference type="SUPFAM" id="SSF52540">
    <property type="entry name" value="P-loop containing nucleoside triphosphate hydrolases"/>
    <property type="match status" value="1"/>
</dbReference>
<keyword evidence="9" id="KW-0460">Magnesium</keyword>
<reference evidence="11" key="1">
    <citation type="submission" date="2020-02" db="EMBL/GenBank/DDBJ databases">
        <authorList>
            <person name="Meier V. D."/>
        </authorList>
    </citation>
    <scope>NUCLEOTIDE SEQUENCE</scope>
    <source>
        <strain evidence="11">AVDCRST_MAG86</strain>
    </source>
</reference>
<evidence type="ECO:0000256" key="10">
    <source>
        <dbReference type="ARBA" id="ARBA00032441"/>
    </source>
</evidence>
<dbReference type="InterPro" id="IPR027417">
    <property type="entry name" value="P-loop_NTPase"/>
</dbReference>
<keyword evidence="6" id="KW-0479">Metal-binding</keyword>
<name>A0A6J4UP81_9DEIN</name>
<keyword evidence="8" id="KW-0067">ATP-binding</keyword>
<comment type="similarity">
    <text evidence="2">Belongs to the TsaE family.</text>
</comment>
<dbReference type="Gene3D" id="3.40.50.300">
    <property type="entry name" value="P-loop containing nucleotide triphosphate hydrolases"/>
    <property type="match status" value="1"/>
</dbReference>
<evidence type="ECO:0000256" key="4">
    <source>
        <dbReference type="ARBA" id="ARBA00022490"/>
    </source>
</evidence>
<dbReference type="EMBL" id="CADCWP010000002">
    <property type="protein sequence ID" value="CAA9552890.1"/>
    <property type="molecule type" value="Genomic_DNA"/>
</dbReference>
<dbReference type="PANTHER" id="PTHR33540:SF2">
    <property type="entry name" value="TRNA THREONYLCARBAMOYLADENOSINE BIOSYNTHESIS PROTEIN TSAE"/>
    <property type="match status" value="1"/>
</dbReference>
<protein>
    <recommendedName>
        <fullName evidence="3">tRNA threonylcarbamoyladenosine biosynthesis protein TsaE</fullName>
    </recommendedName>
    <alternativeName>
        <fullName evidence="10">t(6)A37 threonylcarbamoyladenosine biosynthesis protein TsaE</fullName>
    </alternativeName>
</protein>
<dbReference type="NCBIfam" id="TIGR00150">
    <property type="entry name" value="T6A_YjeE"/>
    <property type="match status" value="1"/>
</dbReference>
<evidence type="ECO:0000256" key="7">
    <source>
        <dbReference type="ARBA" id="ARBA00022741"/>
    </source>
</evidence>
<evidence type="ECO:0000256" key="8">
    <source>
        <dbReference type="ARBA" id="ARBA00022840"/>
    </source>
</evidence>
<dbReference type="GO" id="GO:0005737">
    <property type="term" value="C:cytoplasm"/>
    <property type="evidence" value="ECO:0007669"/>
    <property type="project" value="UniProtKB-SubCell"/>
</dbReference>
<dbReference type="GO" id="GO:0005524">
    <property type="term" value="F:ATP binding"/>
    <property type="evidence" value="ECO:0007669"/>
    <property type="project" value="UniProtKB-KW"/>
</dbReference>
<dbReference type="GO" id="GO:0002949">
    <property type="term" value="P:tRNA threonylcarbamoyladenosine modification"/>
    <property type="evidence" value="ECO:0007669"/>
    <property type="project" value="InterPro"/>
</dbReference>
<evidence type="ECO:0000256" key="1">
    <source>
        <dbReference type="ARBA" id="ARBA00004496"/>
    </source>
</evidence>
<dbReference type="Pfam" id="PF02367">
    <property type="entry name" value="TsaE"/>
    <property type="match status" value="1"/>
</dbReference>
<keyword evidence="7" id="KW-0547">Nucleotide-binding</keyword>
<evidence type="ECO:0000256" key="6">
    <source>
        <dbReference type="ARBA" id="ARBA00022723"/>
    </source>
</evidence>
<dbReference type="GO" id="GO:0046872">
    <property type="term" value="F:metal ion binding"/>
    <property type="evidence" value="ECO:0007669"/>
    <property type="project" value="UniProtKB-KW"/>
</dbReference>
<evidence type="ECO:0000256" key="3">
    <source>
        <dbReference type="ARBA" id="ARBA00019010"/>
    </source>
</evidence>
<comment type="subcellular location">
    <subcellularLocation>
        <location evidence="1">Cytoplasm</location>
    </subcellularLocation>
</comment>
<evidence type="ECO:0000256" key="9">
    <source>
        <dbReference type="ARBA" id="ARBA00022842"/>
    </source>
</evidence>
<proteinExistence type="inferred from homology"/>
<evidence type="ECO:0000256" key="2">
    <source>
        <dbReference type="ARBA" id="ARBA00007599"/>
    </source>
</evidence>
<organism evidence="11">
    <name type="scientific">uncultured Truepera sp</name>
    <dbReference type="NCBI Taxonomy" id="543023"/>
    <lineage>
        <taxon>Bacteria</taxon>
        <taxon>Thermotogati</taxon>
        <taxon>Deinococcota</taxon>
        <taxon>Deinococci</taxon>
        <taxon>Trueperales</taxon>
        <taxon>Trueperaceae</taxon>
        <taxon>Truepera</taxon>
        <taxon>environmental samples</taxon>
    </lineage>
</organism>
<keyword evidence="4" id="KW-0963">Cytoplasm</keyword>
<evidence type="ECO:0000256" key="5">
    <source>
        <dbReference type="ARBA" id="ARBA00022694"/>
    </source>
</evidence>